<keyword evidence="3 7" id="KW-0812">Transmembrane</keyword>
<comment type="subcellular location">
    <subcellularLocation>
        <location evidence="1">Membrane</location>
        <topology evidence="1">Multi-pass membrane protein</topology>
    </subcellularLocation>
</comment>
<dbReference type="EMBL" id="FNOJ01000001">
    <property type="protein sequence ID" value="SDW03905.1"/>
    <property type="molecule type" value="Genomic_DNA"/>
</dbReference>
<evidence type="ECO:0000313" key="9">
    <source>
        <dbReference type="EMBL" id="SDW03905.1"/>
    </source>
</evidence>
<keyword evidence="4" id="KW-0378">Hydrolase</keyword>
<evidence type="ECO:0000313" key="10">
    <source>
        <dbReference type="Proteomes" id="UP000182589"/>
    </source>
</evidence>
<dbReference type="RefSeq" id="WP_244885065.1">
    <property type="nucleotide sequence ID" value="NZ_FNOJ01000001.1"/>
</dbReference>
<keyword evidence="6 7" id="KW-0472">Membrane</keyword>
<dbReference type="GO" id="GO:0004252">
    <property type="term" value="F:serine-type endopeptidase activity"/>
    <property type="evidence" value="ECO:0007669"/>
    <property type="project" value="InterPro"/>
</dbReference>
<feature type="transmembrane region" description="Helical" evidence="7">
    <location>
        <begin position="55"/>
        <end position="84"/>
    </location>
</feature>
<evidence type="ECO:0000256" key="6">
    <source>
        <dbReference type="ARBA" id="ARBA00023136"/>
    </source>
</evidence>
<feature type="transmembrane region" description="Helical" evidence="7">
    <location>
        <begin position="166"/>
        <end position="186"/>
    </location>
</feature>
<evidence type="ECO:0000259" key="8">
    <source>
        <dbReference type="Pfam" id="PF01694"/>
    </source>
</evidence>
<dbReference type="GO" id="GO:0016020">
    <property type="term" value="C:membrane"/>
    <property type="evidence" value="ECO:0007669"/>
    <property type="project" value="UniProtKB-SubCell"/>
</dbReference>
<evidence type="ECO:0000256" key="1">
    <source>
        <dbReference type="ARBA" id="ARBA00004141"/>
    </source>
</evidence>
<evidence type="ECO:0000256" key="7">
    <source>
        <dbReference type="SAM" id="Phobius"/>
    </source>
</evidence>
<dbReference type="Gene3D" id="1.20.1540.10">
    <property type="entry name" value="Rhomboid-like"/>
    <property type="match status" value="1"/>
</dbReference>
<dbReference type="PANTHER" id="PTHR43731">
    <property type="entry name" value="RHOMBOID PROTEASE"/>
    <property type="match status" value="1"/>
</dbReference>
<dbReference type="GO" id="GO:0006508">
    <property type="term" value="P:proteolysis"/>
    <property type="evidence" value="ECO:0007669"/>
    <property type="project" value="UniProtKB-KW"/>
</dbReference>
<keyword evidence="10" id="KW-1185">Reference proteome</keyword>
<evidence type="ECO:0000256" key="3">
    <source>
        <dbReference type="ARBA" id="ARBA00022692"/>
    </source>
</evidence>
<feature type="transmembrane region" description="Helical" evidence="7">
    <location>
        <begin position="193"/>
        <end position="215"/>
    </location>
</feature>
<reference evidence="10" key="1">
    <citation type="submission" date="2016-10" db="EMBL/GenBank/DDBJ databases">
        <authorList>
            <person name="Varghese N."/>
        </authorList>
    </citation>
    <scope>NUCLEOTIDE SEQUENCE [LARGE SCALE GENOMIC DNA]</scope>
    <source>
        <strain evidence="10">DSM 12489</strain>
    </source>
</reference>
<protein>
    <submittedName>
        <fullName evidence="9">Rhomboid protease GluP</fullName>
    </submittedName>
</protein>
<dbReference type="Pfam" id="PF01694">
    <property type="entry name" value="Rhomboid"/>
    <property type="match status" value="1"/>
</dbReference>
<accession>A0A1H2Q9Y3</accession>
<keyword evidence="5 7" id="KW-1133">Transmembrane helix</keyword>
<evidence type="ECO:0000256" key="5">
    <source>
        <dbReference type="ARBA" id="ARBA00022989"/>
    </source>
</evidence>
<name>A0A1H2Q9Y3_9BACL</name>
<keyword evidence="9" id="KW-0645">Protease</keyword>
<feature type="transmembrane region" description="Helical" evidence="7">
    <location>
        <begin position="118"/>
        <end position="136"/>
    </location>
</feature>
<sequence length="222" mass="23872">MQFRMAGGDPVPAGWTFLVLNVAWYVLVESATGRSATGLLRAGAMLPPLVQQGQWFRILSAMFVHVSPVHILVNMISLWTLFIVERLLTTPFFIVLYVISGAIGNLLSMPFLPNAVSGGASGAIFGLFGAMLALALMGQFPPFVRNQLLIVLAVNVVIDISNLGTIGWIAHLGGMISGALLTLIFVRYVRNRPFWIGVSVVCCIATAVSLIYALVTPLPFGL</sequence>
<dbReference type="Proteomes" id="UP000182589">
    <property type="component" value="Unassembled WGS sequence"/>
</dbReference>
<proteinExistence type="inferred from homology"/>
<feature type="transmembrane region" description="Helical" evidence="7">
    <location>
        <begin position="12"/>
        <end position="28"/>
    </location>
</feature>
<comment type="similarity">
    <text evidence="2">Belongs to the peptidase S54 family.</text>
</comment>
<dbReference type="AlphaFoldDB" id="A0A1H2Q9Y3"/>
<dbReference type="PANTHER" id="PTHR43731:SF14">
    <property type="entry name" value="PRESENILIN-ASSOCIATED RHOMBOID-LIKE PROTEIN, MITOCHONDRIAL"/>
    <property type="match status" value="1"/>
</dbReference>
<dbReference type="InterPro" id="IPR050925">
    <property type="entry name" value="Rhomboid_protease_S54"/>
</dbReference>
<dbReference type="STRING" id="89784.SAMN04489725_101161"/>
<dbReference type="SUPFAM" id="SSF144091">
    <property type="entry name" value="Rhomboid-like"/>
    <property type="match status" value="1"/>
</dbReference>
<organism evidence="9 10">
    <name type="scientific">Alicyclobacillus hesperidum</name>
    <dbReference type="NCBI Taxonomy" id="89784"/>
    <lineage>
        <taxon>Bacteria</taxon>
        <taxon>Bacillati</taxon>
        <taxon>Bacillota</taxon>
        <taxon>Bacilli</taxon>
        <taxon>Bacillales</taxon>
        <taxon>Alicyclobacillaceae</taxon>
        <taxon>Alicyclobacillus</taxon>
    </lineage>
</organism>
<dbReference type="InterPro" id="IPR022764">
    <property type="entry name" value="Peptidase_S54_rhomboid_dom"/>
</dbReference>
<dbReference type="InterPro" id="IPR035952">
    <property type="entry name" value="Rhomboid-like_sf"/>
</dbReference>
<feature type="domain" description="Peptidase S54 rhomboid" evidence="8">
    <location>
        <begin position="52"/>
        <end position="187"/>
    </location>
</feature>
<gene>
    <name evidence="9" type="ORF">SAMN04489725_101161</name>
</gene>
<feature type="transmembrane region" description="Helical" evidence="7">
    <location>
        <begin position="91"/>
        <end position="112"/>
    </location>
</feature>
<evidence type="ECO:0000256" key="2">
    <source>
        <dbReference type="ARBA" id="ARBA00009045"/>
    </source>
</evidence>
<evidence type="ECO:0000256" key="4">
    <source>
        <dbReference type="ARBA" id="ARBA00022801"/>
    </source>
</evidence>